<gene>
    <name evidence="6" type="ORF">WJX72_006775</name>
</gene>
<evidence type="ECO:0000256" key="1">
    <source>
        <dbReference type="ARBA" id="ARBA00001971"/>
    </source>
</evidence>
<evidence type="ECO:0000256" key="5">
    <source>
        <dbReference type="SAM" id="MobiDB-lite"/>
    </source>
</evidence>
<proteinExistence type="inferred from homology"/>
<keyword evidence="4" id="KW-0503">Monooxygenase</keyword>
<sequence length="453" mass="50172">MRVLWIRFVVVTDPSVADHVLRNTADYDKPTDIYGLFDVVTSKENHATLFSSRTDEYWRMVRKAYAPAFHSKNLRQGFHHELKVNNDLAELLTALGPETPIEVHSLMERLALEATGKVGFAKEFGVLRAAFPGSVGSVHSLDNIFTFVNAAIAESERRFQNPLRKPLRLVWPGVRAGEHACHQFHQAMASLLDELKARGEEWAATDPSIAAHIIRATDKNGRRLPDDRLAAEIGTLFVAGELTTADTISWAMFLISQHPEVEAKIVAELGALGLLVTKAGGQPRAMTYEDLGKVSYLTSAIKEAMRMLPSASDGSFRESKRRVKMGGFEVPKGVVVWIPFYSMHNSSRNWPDAGQYMPERWLGDTTPSEDQDASSDSKDVKPSAFLPFSVGPRNCVGQAMAKMTYTTTLALLYSRFTFKLVQEGGAAAVEAQQHMSLSLQPSKGIHMLCIPRV</sequence>
<dbReference type="PANTHER" id="PTHR24305:SF166">
    <property type="entry name" value="CYTOCHROME P450 12A4, MITOCHONDRIAL-RELATED"/>
    <property type="match status" value="1"/>
</dbReference>
<dbReference type="GO" id="GO:0004497">
    <property type="term" value="F:monooxygenase activity"/>
    <property type="evidence" value="ECO:0007669"/>
    <property type="project" value="UniProtKB-KW"/>
</dbReference>
<dbReference type="InterPro" id="IPR001128">
    <property type="entry name" value="Cyt_P450"/>
</dbReference>
<keyword evidence="4" id="KW-0560">Oxidoreductase</keyword>
<evidence type="ECO:0008006" key="8">
    <source>
        <dbReference type="Google" id="ProtNLM"/>
    </source>
</evidence>
<reference evidence="6 7" key="1">
    <citation type="journal article" date="2024" name="Nat. Commun.">
        <title>Phylogenomics reveals the evolutionary origins of lichenization in chlorophyte algae.</title>
        <authorList>
            <person name="Puginier C."/>
            <person name="Libourel C."/>
            <person name="Otte J."/>
            <person name="Skaloud P."/>
            <person name="Haon M."/>
            <person name="Grisel S."/>
            <person name="Petersen M."/>
            <person name="Berrin J.G."/>
            <person name="Delaux P.M."/>
            <person name="Dal Grande F."/>
            <person name="Keller J."/>
        </authorList>
    </citation>
    <scope>NUCLEOTIDE SEQUENCE [LARGE SCALE GENOMIC DNA]</scope>
    <source>
        <strain evidence="6 7">SAG 2043</strain>
    </source>
</reference>
<evidence type="ECO:0000313" key="6">
    <source>
        <dbReference type="EMBL" id="KAK9812980.1"/>
    </source>
</evidence>
<dbReference type="InterPro" id="IPR017972">
    <property type="entry name" value="Cyt_P450_CS"/>
</dbReference>
<dbReference type="PRINTS" id="PR00385">
    <property type="entry name" value="P450"/>
</dbReference>
<evidence type="ECO:0000313" key="7">
    <source>
        <dbReference type="Proteomes" id="UP001489004"/>
    </source>
</evidence>
<comment type="caution">
    <text evidence="6">The sequence shown here is derived from an EMBL/GenBank/DDBJ whole genome shotgun (WGS) entry which is preliminary data.</text>
</comment>
<organism evidence="6 7">
    <name type="scientific">[Myrmecia] bisecta</name>
    <dbReference type="NCBI Taxonomy" id="41462"/>
    <lineage>
        <taxon>Eukaryota</taxon>
        <taxon>Viridiplantae</taxon>
        <taxon>Chlorophyta</taxon>
        <taxon>core chlorophytes</taxon>
        <taxon>Trebouxiophyceae</taxon>
        <taxon>Trebouxiales</taxon>
        <taxon>Trebouxiaceae</taxon>
        <taxon>Myrmecia</taxon>
    </lineage>
</organism>
<dbReference type="GO" id="GO:0016705">
    <property type="term" value="F:oxidoreductase activity, acting on paired donors, with incorporation or reduction of molecular oxygen"/>
    <property type="evidence" value="ECO:0007669"/>
    <property type="project" value="InterPro"/>
</dbReference>
<feature type="region of interest" description="Disordered" evidence="5">
    <location>
        <begin position="358"/>
        <end position="380"/>
    </location>
</feature>
<keyword evidence="3 4" id="KW-0408">Iron</keyword>
<keyword evidence="3 4" id="KW-0349">Heme</keyword>
<name>A0AAW1PT19_9CHLO</name>
<dbReference type="Pfam" id="PF00067">
    <property type="entry name" value="p450"/>
    <property type="match status" value="1"/>
</dbReference>
<feature type="binding site" description="axial binding residue" evidence="3">
    <location>
        <position position="395"/>
    </location>
    <ligand>
        <name>heme</name>
        <dbReference type="ChEBI" id="CHEBI:30413"/>
    </ligand>
    <ligandPart>
        <name>Fe</name>
        <dbReference type="ChEBI" id="CHEBI:18248"/>
    </ligandPart>
</feature>
<dbReference type="GO" id="GO:0020037">
    <property type="term" value="F:heme binding"/>
    <property type="evidence" value="ECO:0007669"/>
    <property type="project" value="InterPro"/>
</dbReference>
<dbReference type="AlphaFoldDB" id="A0AAW1PT19"/>
<dbReference type="GO" id="GO:0005506">
    <property type="term" value="F:iron ion binding"/>
    <property type="evidence" value="ECO:0007669"/>
    <property type="project" value="InterPro"/>
</dbReference>
<dbReference type="PROSITE" id="PS00086">
    <property type="entry name" value="CYTOCHROME_P450"/>
    <property type="match status" value="1"/>
</dbReference>
<comment type="cofactor">
    <cofactor evidence="1 3">
        <name>heme</name>
        <dbReference type="ChEBI" id="CHEBI:30413"/>
    </cofactor>
</comment>
<dbReference type="PANTHER" id="PTHR24305">
    <property type="entry name" value="CYTOCHROME P450"/>
    <property type="match status" value="1"/>
</dbReference>
<comment type="similarity">
    <text evidence="2 4">Belongs to the cytochrome P450 family.</text>
</comment>
<dbReference type="PRINTS" id="PR00463">
    <property type="entry name" value="EP450I"/>
</dbReference>
<evidence type="ECO:0000256" key="2">
    <source>
        <dbReference type="ARBA" id="ARBA00010617"/>
    </source>
</evidence>
<evidence type="ECO:0000256" key="3">
    <source>
        <dbReference type="PIRSR" id="PIRSR602401-1"/>
    </source>
</evidence>
<dbReference type="Gene3D" id="1.10.630.10">
    <property type="entry name" value="Cytochrome P450"/>
    <property type="match status" value="1"/>
</dbReference>
<keyword evidence="3 4" id="KW-0479">Metal-binding</keyword>
<evidence type="ECO:0000256" key="4">
    <source>
        <dbReference type="RuleBase" id="RU000461"/>
    </source>
</evidence>
<dbReference type="InterPro" id="IPR036396">
    <property type="entry name" value="Cyt_P450_sf"/>
</dbReference>
<dbReference type="EMBL" id="JALJOR010000008">
    <property type="protein sequence ID" value="KAK9812980.1"/>
    <property type="molecule type" value="Genomic_DNA"/>
</dbReference>
<dbReference type="InterPro" id="IPR050121">
    <property type="entry name" value="Cytochrome_P450_monoxygenase"/>
</dbReference>
<protein>
    <recommendedName>
        <fullName evidence="8">Cytochrome P450</fullName>
    </recommendedName>
</protein>
<dbReference type="Proteomes" id="UP001489004">
    <property type="component" value="Unassembled WGS sequence"/>
</dbReference>
<accession>A0AAW1PT19</accession>
<keyword evidence="7" id="KW-1185">Reference proteome</keyword>
<dbReference type="InterPro" id="IPR002401">
    <property type="entry name" value="Cyt_P450_E_grp-I"/>
</dbReference>
<dbReference type="SUPFAM" id="SSF48264">
    <property type="entry name" value="Cytochrome P450"/>
    <property type="match status" value="1"/>
</dbReference>